<evidence type="ECO:0000313" key="3">
    <source>
        <dbReference type="Proteomes" id="UP001500454"/>
    </source>
</evidence>
<dbReference type="Proteomes" id="UP001500454">
    <property type="component" value="Unassembled WGS sequence"/>
</dbReference>
<comment type="caution">
    <text evidence="2">The sequence shown here is derived from an EMBL/GenBank/DDBJ whole genome shotgun (WGS) entry which is preliminary data.</text>
</comment>
<keyword evidence="3" id="KW-1185">Reference proteome</keyword>
<dbReference type="EMBL" id="BAABHA010000008">
    <property type="protein sequence ID" value="GAA4383889.1"/>
    <property type="molecule type" value="Genomic_DNA"/>
</dbReference>
<gene>
    <name evidence="2" type="ORF">GCM10023186_25500</name>
</gene>
<organism evidence="2 3">
    <name type="scientific">Hymenobacter koreensis</name>
    <dbReference type="NCBI Taxonomy" id="1084523"/>
    <lineage>
        <taxon>Bacteria</taxon>
        <taxon>Pseudomonadati</taxon>
        <taxon>Bacteroidota</taxon>
        <taxon>Cytophagia</taxon>
        <taxon>Cytophagales</taxon>
        <taxon>Hymenobacteraceae</taxon>
        <taxon>Hymenobacter</taxon>
    </lineage>
</organism>
<sequence length="116" mass="12681">MERPATIADRQQLAAQQTAPPGTEAQPYEAGFAEELAYRFASSKAPEIPAVLAACFPQPDAVDGAYLTTVLDEIERTRFCEKGVGCGTEFVFWGIEYSAQKMTTARKWVSACQTPQ</sequence>
<feature type="region of interest" description="Disordered" evidence="1">
    <location>
        <begin position="1"/>
        <end position="26"/>
    </location>
</feature>
<name>A0ABP8J2N4_9BACT</name>
<protein>
    <submittedName>
        <fullName evidence="2">Uncharacterized protein</fullName>
    </submittedName>
</protein>
<evidence type="ECO:0000313" key="2">
    <source>
        <dbReference type="EMBL" id="GAA4383889.1"/>
    </source>
</evidence>
<dbReference type="RefSeq" id="WP_345224754.1">
    <property type="nucleotide sequence ID" value="NZ_BAABHA010000008.1"/>
</dbReference>
<evidence type="ECO:0000256" key="1">
    <source>
        <dbReference type="SAM" id="MobiDB-lite"/>
    </source>
</evidence>
<accession>A0ABP8J2N4</accession>
<reference evidence="3" key="1">
    <citation type="journal article" date="2019" name="Int. J. Syst. Evol. Microbiol.">
        <title>The Global Catalogue of Microorganisms (GCM) 10K type strain sequencing project: providing services to taxonomists for standard genome sequencing and annotation.</title>
        <authorList>
            <consortium name="The Broad Institute Genomics Platform"/>
            <consortium name="The Broad Institute Genome Sequencing Center for Infectious Disease"/>
            <person name="Wu L."/>
            <person name="Ma J."/>
        </authorList>
    </citation>
    <scope>NUCLEOTIDE SEQUENCE [LARGE SCALE GENOMIC DNA]</scope>
    <source>
        <strain evidence="3">JCM 17924</strain>
    </source>
</reference>
<proteinExistence type="predicted"/>